<keyword evidence="9" id="KW-0479">Metal-binding</keyword>
<sequence>MPAAPVPTRAEIFVADTDTVERPQEDAALVPTVRDEEGNLSPEFVETVDAAIEADDTDRLKALTEDLHEADLADLIEALHPTDQSKLVRLLGRDFDFVALTELDDAMRVRILDELPPEAVAEGMRELNSDDAAHILEDLDEPDKDAILERMSFVERLQLQRVLDYPEESAGRRMQTDFIAVPPFWTVGQTIDYLREAEELPEEFYQIFVVDPGFRLQGTLPLDALLRSKRPQKISEIMRGSPYLVAATDDQEEVAHLFERYNLVSAAVTDDSERLVGVIHVDDIVDVIQEEVEEDIKRMAGIGDEEVSDSILATVRSRFTWLLVNLATAVLASLVIGLFDATIQQMVALAVLMPIVASMGGNAGTQTMTVAVRALATRDIDIFNARRIISRETIVGFLNGMLFAVVIGVIASVWFGSIGLGGVIAAAMVVNMVAAGLFGILIPLTLNKIGVDPAIASGVFVTTVTDVVGFFAFLSFAAWWFGLA</sequence>
<dbReference type="SMART" id="SM00116">
    <property type="entry name" value="CBS"/>
    <property type="match status" value="2"/>
</dbReference>
<comment type="subcellular location">
    <subcellularLocation>
        <location evidence="9">Cell membrane</location>
        <topology evidence="9">Multi-pass membrane protein</topology>
    </subcellularLocation>
    <subcellularLocation>
        <location evidence="1">Membrane</location>
        <topology evidence="1">Multi-pass membrane protein</topology>
    </subcellularLocation>
</comment>
<comment type="caution">
    <text evidence="9">Lacks conserved residue(s) required for the propagation of feature annotation.</text>
</comment>
<evidence type="ECO:0000256" key="3">
    <source>
        <dbReference type="ARBA" id="ARBA00022448"/>
    </source>
</evidence>
<dbReference type="CDD" id="cd04606">
    <property type="entry name" value="CBS_pair_Mg_transporter"/>
    <property type="match status" value="1"/>
</dbReference>
<dbReference type="NCBIfam" id="TIGR00400">
    <property type="entry name" value="mgtE"/>
    <property type="match status" value="1"/>
</dbReference>
<evidence type="ECO:0000256" key="2">
    <source>
        <dbReference type="ARBA" id="ARBA00009749"/>
    </source>
</evidence>
<keyword evidence="7 9" id="KW-0472">Membrane</keyword>
<keyword evidence="8" id="KW-0129">CBS domain</keyword>
<dbReference type="Gene3D" id="1.10.357.20">
    <property type="entry name" value="SLC41 divalent cation transporters, integral membrane domain"/>
    <property type="match status" value="1"/>
</dbReference>
<dbReference type="EMBL" id="NPEV01000061">
    <property type="protein sequence ID" value="RAI24945.1"/>
    <property type="molecule type" value="Genomic_DNA"/>
</dbReference>
<name>A0A327JFN9_9HYPH</name>
<feature type="domain" description="CBS" evidence="10">
    <location>
        <begin position="238"/>
        <end position="294"/>
    </location>
</feature>
<dbReference type="InterPro" id="IPR006667">
    <property type="entry name" value="SLC41_membr_dom"/>
</dbReference>
<evidence type="ECO:0000256" key="4">
    <source>
        <dbReference type="ARBA" id="ARBA00022692"/>
    </source>
</evidence>
<feature type="transmembrane region" description="Helical" evidence="9">
    <location>
        <begin position="394"/>
        <end position="415"/>
    </location>
</feature>
<dbReference type="Pfam" id="PF00571">
    <property type="entry name" value="CBS"/>
    <property type="match status" value="1"/>
</dbReference>
<comment type="caution">
    <text evidence="11">The sequence shown here is derived from an EMBL/GenBank/DDBJ whole genome shotgun (WGS) entry which is preliminary data.</text>
</comment>
<dbReference type="InterPro" id="IPR046342">
    <property type="entry name" value="CBS_dom_sf"/>
</dbReference>
<evidence type="ECO:0000256" key="9">
    <source>
        <dbReference type="RuleBase" id="RU362011"/>
    </source>
</evidence>
<organism evidence="11 12">
    <name type="scientific">Rhodobium orientis</name>
    <dbReference type="NCBI Taxonomy" id="34017"/>
    <lineage>
        <taxon>Bacteria</taxon>
        <taxon>Pseudomonadati</taxon>
        <taxon>Pseudomonadota</taxon>
        <taxon>Alphaproteobacteria</taxon>
        <taxon>Hyphomicrobiales</taxon>
        <taxon>Rhodobiaceae</taxon>
        <taxon>Rhodobium</taxon>
    </lineage>
</organism>
<dbReference type="InterPro" id="IPR038076">
    <property type="entry name" value="MgtE_N_sf"/>
</dbReference>
<keyword evidence="4 9" id="KW-0812">Transmembrane</keyword>
<dbReference type="Pfam" id="PF03448">
    <property type="entry name" value="MgtE_N"/>
    <property type="match status" value="1"/>
</dbReference>
<dbReference type="SUPFAM" id="SSF161093">
    <property type="entry name" value="MgtE membrane domain-like"/>
    <property type="match status" value="1"/>
</dbReference>
<dbReference type="PROSITE" id="PS51371">
    <property type="entry name" value="CBS"/>
    <property type="match status" value="1"/>
</dbReference>
<dbReference type="PANTHER" id="PTHR43773">
    <property type="entry name" value="MAGNESIUM TRANSPORTER MGTE"/>
    <property type="match status" value="1"/>
</dbReference>
<comment type="similarity">
    <text evidence="2 9">Belongs to the SLC41A transporter family.</text>
</comment>
<protein>
    <recommendedName>
        <fullName evidence="9">Magnesium transporter MgtE</fullName>
    </recommendedName>
</protein>
<dbReference type="Gene3D" id="3.10.580.10">
    <property type="entry name" value="CBS-domain"/>
    <property type="match status" value="1"/>
</dbReference>
<accession>A0A327JFN9</accession>
<dbReference type="Proteomes" id="UP000249299">
    <property type="component" value="Unassembled WGS sequence"/>
</dbReference>
<feature type="transmembrane region" description="Helical" evidence="9">
    <location>
        <begin position="319"/>
        <end position="339"/>
    </location>
</feature>
<dbReference type="GO" id="GO:0046872">
    <property type="term" value="F:metal ion binding"/>
    <property type="evidence" value="ECO:0007669"/>
    <property type="project" value="UniProtKB-KW"/>
</dbReference>
<dbReference type="GO" id="GO:0005886">
    <property type="term" value="C:plasma membrane"/>
    <property type="evidence" value="ECO:0007669"/>
    <property type="project" value="UniProtKB-SubCell"/>
</dbReference>
<evidence type="ECO:0000256" key="5">
    <source>
        <dbReference type="ARBA" id="ARBA00022842"/>
    </source>
</evidence>
<evidence type="ECO:0000313" key="12">
    <source>
        <dbReference type="Proteomes" id="UP000249299"/>
    </source>
</evidence>
<feature type="transmembrane region" description="Helical" evidence="9">
    <location>
        <begin position="421"/>
        <end position="442"/>
    </location>
</feature>
<dbReference type="InterPro" id="IPR006668">
    <property type="entry name" value="Mg_transptr_MgtE_intracell_dom"/>
</dbReference>
<keyword evidence="6 9" id="KW-1133">Transmembrane helix</keyword>
<evidence type="ECO:0000259" key="10">
    <source>
        <dbReference type="PROSITE" id="PS51371"/>
    </source>
</evidence>
<evidence type="ECO:0000256" key="8">
    <source>
        <dbReference type="PROSITE-ProRule" id="PRU00703"/>
    </source>
</evidence>
<feature type="transmembrane region" description="Helical" evidence="9">
    <location>
        <begin position="454"/>
        <end position="481"/>
    </location>
</feature>
<dbReference type="InterPro" id="IPR000644">
    <property type="entry name" value="CBS_dom"/>
</dbReference>
<dbReference type="InterPro" id="IPR036739">
    <property type="entry name" value="SLC41_membr_dom_sf"/>
</dbReference>
<comment type="subunit">
    <text evidence="9">Homodimer.</text>
</comment>
<dbReference type="GO" id="GO:0015095">
    <property type="term" value="F:magnesium ion transmembrane transporter activity"/>
    <property type="evidence" value="ECO:0007669"/>
    <property type="project" value="UniProtKB-UniRule"/>
</dbReference>
<dbReference type="SUPFAM" id="SSF54631">
    <property type="entry name" value="CBS-domain pair"/>
    <property type="match status" value="1"/>
</dbReference>
<dbReference type="SMART" id="SM00924">
    <property type="entry name" value="MgtE_N"/>
    <property type="match status" value="1"/>
</dbReference>
<keyword evidence="5 9" id="KW-0460">Magnesium</keyword>
<evidence type="ECO:0000256" key="1">
    <source>
        <dbReference type="ARBA" id="ARBA00004141"/>
    </source>
</evidence>
<dbReference type="AlphaFoldDB" id="A0A327JFN9"/>
<dbReference type="SUPFAM" id="SSF158791">
    <property type="entry name" value="MgtE N-terminal domain-like"/>
    <property type="match status" value="1"/>
</dbReference>
<dbReference type="PANTHER" id="PTHR43773:SF1">
    <property type="entry name" value="MAGNESIUM TRANSPORTER MGTE"/>
    <property type="match status" value="1"/>
</dbReference>
<evidence type="ECO:0000256" key="6">
    <source>
        <dbReference type="ARBA" id="ARBA00022989"/>
    </source>
</evidence>
<keyword evidence="9" id="KW-1003">Cell membrane</keyword>
<reference evidence="11 12" key="1">
    <citation type="submission" date="2017-07" db="EMBL/GenBank/DDBJ databases">
        <title>Draft Genome Sequences of Select Purple Nonsulfur Bacteria.</title>
        <authorList>
            <person name="Lasarre B."/>
            <person name="Mckinlay J.B."/>
        </authorList>
    </citation>
    <scope>NUCLEOTIDE SEQUENCE [LARGE SCALE GENOMIC DNA]</scope>
    <source>
        <strain evidence="11 12">DSM 11290</strain>
    </source>
</reference>
<evidence type="ECO:0000256" key="7">
    <source>
        <dbReference type="ARBA" id="ARBA00023136"/>
    </source>
</evidence>
<keyword evidence="3 9" id="KW-0813">Transport</keyword>
<comment type="function">
    <text evidence="9">Acts as a magnesium transporter.</text>
</comment>
<dbReference type="Gene3D" id="1.25.60.10">
    <property type="entry name" value="MgtE N-terminal domain-like"/>
    <property type="match status" value="1"/>
</dbReference>
<dbReference type="Pfam" id="PF01769">
    <property type="entry name" value="MgtE"/>
    <property type="match status" value="1"/>
</dbReference>
<dbReference type="InterPro" id="IPR006669">
    <property type="entry name" value="MgtE_transporter"/>
</dbReference>
<keyword evidence="12" id="KW-1185">Reference proteome</keyword>
<evidence type="ECO:0000313" key="11">
    <source>
        <dbReference type="EMBL" id="RAI24945.1"/>
    </source>
</evidence>
<dbReference type="OrthoDB" id="9790355at2"/>
<gene>
    <name evidence="11" type="primary">mgtE</name>
    <name evidence="11" type="ORF">CH339_20415</name>
</gene>
<proteinExistence type="inferred from homology"/>